<proteinExistence type="predicted"/>
<comment type="caution">
    <text evidence="2">The sequence shown here is derived from an EMBL/GenBank/DDBJ whole genome shotgun (WGS) entry which is preliminary data.</text>
</comment>
<evidence type="ECO:0000256" key="1">
    <source>
        <dbReference type="SAM" id="MobiDB-lite"/>
    </source>
</evidence>
<dbReference type="Proteomes" id="UP000663879">
    <property type="component" value="Unassembled WGS sequence"/>
</dbReference>
<dbReference type="AlphaFoldDB" id="A0A813M8N0"/>
<feature type="compositionally biased region" description="Low complexity" evidence="1">
    <location>
        <begin position="12"/>
        <end position="22"/>
    </location>
</feature>
<accession>A0A813M8N0</accession>
<feature type="non-terminal residue" evidence="2">
    <location>
        <position position="1"/>
    </location>
</feature>
<sequence length="101" mass="11414">QSSSILDQHLQTSNNISPTITSSNISNNLNQNYDLFSNEQQQHQIYNLFNTNESKSSVFDPFADFANEQLFNLAPNLLENNQSNFSQSNLNLGNILNGILY</sequence>
<protein>
    <submittedName>
        <fullName evidence="2">Uncharacterized protein</fullName>
    </submittedName>
</protein>
<evidence type="ECO:0000313" key="2">
    <source>
        <dbReference type="EMBL" id="CAF0713931.1"/>
    </source>
</evidence>
<gene>
    <name evidence="2" type="ORF">OXX778_LOCUS1402</name>
</gene>
<organism evidence="2 3">
    <name type="scientific">Brachionus calyciflorus</name>
    <dbReference type="NCBI Taxonomy" id="104777"/>
    <lineage>
        <taxon>Eukaryota</taxon>
        <taxon>Metazoa</taxon>
        <taxon>Spiralia</taxon>
        <taxon>Gnathifera</taxon>
        <taxon>Rotifera</taxon>
        <taxon>Eurotatoria</taxon>
        <taxon>Monogononta</taxon>
        <taxon>Pseudotrocha</taxon>
        <taxon>Ploima</taxon>
        <taxon>Brachionidae</taxon>
        <taxon>Brachionus</taxon>
    </lineage>
</organism>
<feature type="compositionally biased region" description="Polar residues" evidence="1">
    <location>
        <begin position="1"/>
        <end position="11"/>
    </location>
</feature>
<feature type="region of interest" description="Disordered" evidence="1">
    <location>
        <begin position="1"/>
        <end position="22"/>
    </location>
</feature>
<reference evidence="2" key="1">
    <citation type="submission" date="2021-02" db="EMBL/GenBank/DDBJ databases">
        <authorList>
            <person name="Nowell W R."/>
        </authorList>
    </citation>
    <scope>NUCLEOTIDE SEQUENCE</scope>
    <source>
        <strain evidence="2">Ploen Becks lab</strain>
    </source>
</reference>
<name>A0A813M8N0_9BILA</name>
<dbReference type="EMBL" id="CAJNOC010000088">
    <property type="protein sequence ID" value="CAF0713931.1"/>
    <property type="molecule type" value="Genomic_DNA"/>
</dbReference>
<keyword evidence="3" id="KW-1185">Reference proteome</keyword>
<evidence type="ECO:0000313" key="3">
    <source>
        <dbReference type="Proteomes" id="UP000663879"/>
    </source>
</evidence>